<dbReference type="InterPro" id="IPR020549">
    <property type="entry name" value="YbeY_CS"/>
</dbReference>
<evidence type="ECO:0000313" key="9">
    <source>
        <dbReference type="Proteomes" id="UP001242480"/>
    </source>
</evidence>
<feature type="binding site" evidence="7">
    <location>
        <position position="127"/>
    </location>
    <ligand>
        <name>Zn(2+)</name>
        <dbReference type="ChEBI" id="CHEBI:29105"/>
        <note>catalytic</note>
    </ligand>
</feature>
<comment type="similarity">
    <text evidence="1 7">Belongs to the endoribonuclease YbeY family.</text>
</comment>
<feature type="binding site" evidence="7">
    <location>
        <position position="123"/>
    </location>
    <ligand>
        <name>Zn(2+)</name>
        <dbReference type="ChEBI" id="CHEBI:29105"/>
        <note>catalytic</note>
    </ligand>
</feature>
<dbReference type="NCBIfam" id="TIGR00043">
    <property type="entry name" value="rRNA maturation RNase YbeY"/>
    <property type="match status" value="1"/>
</dbReference>
<evidence type="ECO:0000256" key="6">
    <source>
        <dbReference type="ARBA" id="ARBA00022833"/>
    </source>
</evidence>
<dbReference type="Proteomes" id="UP001242480">
    <property type="component" value="Unassembled WGS sequence"/>
</dbReference>
<keyword evidence="7" id="KW-0963">Cytoplasm</keyword>
<dbReference type="PANTHER" id="PTHR46986">
    <property type="entry name" value="ENDORIBONUCLEASE YBEY, CHLOROPLASTIC"/>
    <property type="match status" value="1"/>
</dbReference>
<keyword evidence="7" id="KW-0698">rRNA processing</keyword>
<protein>
    <recommendedName>
        <fullName evidence="7">Endoribonuclease YbeY</fullName>
        <ecNumber evidence="7">3.1.-.-</ecNumber>
    </recommendedName>
</protein>
<dbReference type="InterPro" id="IPR002036">
    <property type="entry name" value="YbeY"/>
</dbReference>
<dbReference type="EC" id="3.1.-.-" evidence="7"/>
<keyword evidence="9" id="KW-1185">Reference proteome</keyword>
<dbReference type="Pfam" id="PF02130">
    <property type="entry name" value="YbeY"/>
    <property type="match status" value="1"/>
</dbReference>
<comment type="function">
    <text evidence="7">Single strand-specific metallo-endoribonuclease involved in late-stage 70S ribosome quality control and in maturation of the 3' terminus of the 16S rRNA.</text>
</comment>
<accession>A0ABU0JGJ5</accession>
<evidence type="ECO:0000313" key="8">
    <source>
        <dbReference type="EMBL" id="MDQ0472364.1"/>
    </source>
</evidence>
<comment type="cofactor">
    <cofactor evidence="7">
        <name>Zn(2+)</name>
        <dbReference type="ChEBI" id="CHEBI:29105"/>
    </cofactor>
    <text evidence="7">Binds 1 zinc ion.</text>
</comment>
<dbReference type="PROSITE" id="PS01306">
    <property type="entry name" value="UPF0054"/>
    <property type="match status" value="1"/>
</dbReference>
<dbReference type="SUPFAM" id="SSF55486">
    <property type="entry name" value="Metalloproteases ('zincins'), catalytic domain"/>
    <property type="match status" value="1"/>
</dbReference>
<feature type="binding site" evidence="7">
    <location>
        <position position="133"/>
    </location>
    <ligand>
        <name>Zn(2+)</name>
        <dbReference type="ChEBI" id="CHEBI:29105"/>
        <note>catalytic</note>
    </ligand>
</feature>
<reference evidence="8 9" key="1">
    <citation type="submission" date="2023-07" db="EMBL/GenBank/DDBJ databases">
        <title>Genomic Encyclopedia of Type Strains, Phase IV (KMG-IV): sequencing the most valuable type-strain genomes for metagenomic binning, comparative biology and taxonomic classification.</title>
        <authorList>
            <person name="Goeker M."/>
        </authorList>
    </citation>
    <scope>NUCLEOTIDE SEQUENCE [LARGE SCALE GENOMIC DNA]</scope>
    <source>
        <strain evidence="8 9">DSM 19619</strain>
    </source>
</reference>
<evidence type="ECO:0000256" key="5">
    <source>
        <dbReference type="ARBA" id="ARBA00022801"/>
    </source>
</evidence>
<proteinExistence type="inferred from homology"/>
<evidence type="ECO:0000256" key="4">
    <source>
        <dbReference type="ARBA" id="ARBA00022759"/>
    </source>
</evidence>
<keyword evidence="3 7" id="KW-0479">Metal-binding</keyword>
<gene>
    <name evidence="7" type="primary">ybeY</name>
    <name evidence="8" type="ORF">QO011_005393</name>
</gene>
<sequence length="169" mass="17529">MTASDDIAIDIAWESPLWQRLADAGALVERAVAAAVRTGGLAHAPGAELSLVLTDDAAIAGINAAWRGKDKPTNVLSFPAAPASAIARSPLLGDIVLAYETLDREAAEAGLALADHFTHLVVHGFLHLFGYDHESDAEAEVMEALETRVLAGLGIADPYAEAPALRAAG</sequence>
<keyword evidence="5 7" id="KW-0378">Hydrolase</keyword>
<organism evidence="8 9">
    <name type="scientific">Labrys wisconsinensis</name>
    <dbReference type="NCBI Taxonomy" id="425677"/>
    <lineage>
        <taxon>Bacteria</taxon>
        <taxon>Pseudomonadati</taxon>
        <taxon>Pseudomonadota</taxon>
        <taxon>Alphaproteobacteria</taxon>
        <taxon>Hyphomicrobiales</taxon>
        <taxon>Xanthobacteraceae</taxon>
        <taxon>Labrys</taxon>
    </lineage>
</organism>
<keyword evidence="2 7" id="KW-0540">Nuclease</keyword>
<evidence type="ECO:0000256" key="7">
    <source>
        <dbReference type="HAMAP-Rule" id="MF_00009"/>
    </source>
</evidence>
<name>A0ABU0JGJ5_9HYPH</name>
<keyword evidence="4 7" id="KW-0255">Endonuclease</keyword>
<evidence type="ECO:0000256" key="3">
    <source>
        <dbReference type="ARBA" id="ARBA00022723"/>
    </source>
</evidence>
<dbReference type="Gene3D" id="3.40.390.30">
    <property type="entry name" value="Metalloproteases ('zincins'), catalytic domain"/>
    <property type="match status" value="1"/>
</dbReference>
<evidence type="ECO:0000256" key="1">
    <source>
        <dbReference type="ARBA" id="ARBA00010875"/>
    </source>
</evidence>
<keyword evidence="7" id="KW-0690">Ribosome biogenesis</keyword>
<dbReference type="HAMAP" id="MF_00009">
    <property type="entry name" value="Endoribonucl_YbeY"/>
    <property type="match status" value="1"/>
</dbReference>
<keyword evidence="6 7" id="KW-0862">Zinc</keyword>
<evidence type="ECO:0000256" key="2">
    <source>
        <dbReference type="ARBA" id="ARBA00022722"/>
    </source>
</evidence>
<dbReference type="InterPro" id="IPR023091">
    <property type="entry name" value="MetalPrtase_cat_dom_sf_prd"/>
</dbReference>
<dbReference type="PANTHER" id="PTHR46986:SF1">
    <property type="entry name" value="ENDORIBONUCLEASE YBEY, CHLOROPLASTIC"/>
    <property type="match status" value="1"/>
</dbReference>
<dbReference type="EMBL" id="JAUSVX010000012">
    <property type="protein sequence ID" value="MDQ0472364.1"/>
    <property type="molecule type" value="Genomic_DNA"/>
</dbReference>
<comment type="subcellular location">
    <subcellularLocation>
        <location evidence="7">Cytoplasm</location>
    </subcellularLocation>
</comment>
<comment type="caution">
    <text evidence="8">The sequence shown here is derived from an EMBL/GenBank/DDBJ whole genome shotgun (WGS) entry which is preliminary data.</text>
</comment>
<dbReference type="RefSeq" id="WP_307279098.1">
    <property type="nucleotide sequence ID" value="NZ_JAUSVX010000012.1"/>
</dbReference>